<dbReference type="AlphaFoldDB" id="A0A553Q7H9"/>
<dbReference type="CDD" id="cd01459">
    <property type="entry name" value="vWA_copine_like"/>
    <property type="match status" value="1"/>
</dbReference>
<dbReference type="InterPro" id="IPR037768">
    <property type="entry name" value="C2B_Copine"/>
</dbReference>
<dbReference type="SUPFAM" id="SSF53300">
    <property type="entry name" value="vWA-like"/>
    <property type="match status" value="1"/>
</dbReference>
<keyword evidence="5" id="KW-0106">Calcium</keyword>
<dbReference type="InterPro" id="IPR010734">
    <property type="entry name" value="Copine_C"/>
</dbReference>
<dbReference type="GO" id="GO:0046872">
    <property type="term" value="F:metal ion binding"/>
    <property type="evidence" value="ECO:0007669"/>
    <property type="project" value="UniProtKB-KW"/>
</dbReference>
<protein>
    <recommendedName>
        <fullName evidence="7">Copine-8</fullName>
    </recommendedName>
    <alternativeName>
        <fullName evidence="8">Copine VIII</fullName>
    </alternativeName>
</protein>
<dbReference type="Gene3D" id="2.60.40.150">
    <property type="entry name" value="C2 domain"/>
    <property type="match status" value="2"/>
</dbReference>
<evidence type="ECO:0000256" key="3">
    <source>
        <dbReference type="ARBA" id="ARBA00022723"/>
    </source>
</evidence>
<evidence type="ECO:0000256" key="5">
    <source>
        <dbReference type="ARBA" id="ARBA00022837"/>
    </source>
</evidence>
<evidence type="ECO:0000313" key="11">
    <source>
        <dbReference type="EMBL" id="TRY85889.1"/>
    </source>
</evidence>
<dbReference type="InterPro" id="IPR035892">
    <property type="entry name" value="C2_domain_sf"/>
</dbReference>
<accession>A0A553Q7H9</accession>
<evidence type="ECO:0000256" key="1">
    <source>
        <dbReference type="ARBA" id="ARBA00009048"/>
    </source>
</evidence>
<organism evidence="11 12">
    <name type="scientific">Danionella cerebrum</name>
    <dbReference type="NCBI Taxonomy" id="2873325"/>
    <lineage>
        <taxon>Eukaryota</taxon>
        <taxon>Metazoa</taxon>
        <taxon>Chordata</taxon>
        <taxon>Craniata</taxon>
        <taxon>Vertebrata</taxon>
        <taxon>Euteleostomi</taxon>
        <taxon>Actinopterygii</taxon>
        <taxon>Neopterygii</taxon>
        <taxon>Teleostei</taxon>
        <taxon>Ostariophysi</taxon>
        <taxon>Cypriniformes</taxon>
        <taxon>Danionidae</taxon>
        <taxon>Danioninae</taxon>
        <taxon>Danionella</taxon>
    </lineage>
</organism>
<feature type="domain" description="C2" evidence="10">
    <location>
        <begin position="143"/>
        <end position="282"/>
    </location>
</feature>
<dbReference type="Pfam" id="PF07002">
    <property type="entry name" value="Copine"/>
    <property type="match status" value="2"/>
</dbReference>
<comment type="function">
    <text evidence="6">Probable calcium-dependent phospholipid-binding protein that may play a role in calcium-mediated intracellular processes.</text>
</comment>
<keyword evidence="3" id="KW-0479">Metal-binding</keyword>
<dbReference type="Pfam" id="PF00168">
    <property type="entry name" value="C2"/>
    <property type="match status" value="2"/>
</dbReference>
<dbReference type="FunFam" id="2.60.40.150:FF:000013">
    <property type="entry name" value="copine-9 isoform X1"/>
    <property type="match status" value="1"/>
</dbReference>
<dbReference type="SUPFAM" id="SSF49562">
    <property type="entry name" value="C2 domain (Calcium/lipid-binding domain, CaLB)"/>
    <property type="match status" value="2"/>
</dbReference>
<dbReference type="GO" id="GO:0005544">
    <property type="term" value="F:calcium-dependent phospholipid binding"/>
    <property type="evidence" value="ECO:0007669"/>
    <property type="project" value="InterPro"/>
</dbReference>
<evidence type="ECO:0000256" key="4">
    <source>
        <dbReference type="ARBA" id="ARBA00022737"/>
    </source>
</evidence>
<evidence type="ECO:0000256" key="7">
    <source>
        <dbReference type="ARBA" id="ARBA00074840"/>
    </source>
</evidence>
<reference evidence="11 12" key="1">
    <citation type="journal article" date="2019" name="Sci. Data">
        <title>Hybrid genome assembly and annotation of Danionella translucida.</title>
        <authorList>
            <person name="Kadobianskyi M."/>
            <person name="Schulze L."/>
            <person name="Schuelke M."/>
            <person name="Judkewitz B."/>
        </authorList>
    </citation>
    <scope>NUCLEOTIDE SEQUENCE [LARGE SCALE GENOMIC DNA]</scope>
    <source>
        <strain evidence="12">Bolton</strain>
        <tissue evidence="11">Whole-body</tissue>
    </source>
</reference>
<dbReference type="STRING" id="623744.A0A553Q7H9"/>
<dbReference type="InterPro" id="IPR036465">
    <property type="entry name" value="vWFA_dom_sf"/>
</dbReference>
<dbReference type="FunFam" id="2.60.40.150:FF:000071">
    <property type="entry name" value="Copine 8"/>
    <property type="match status" value="1"/>
</dbReference>
<feature type="compositionally biased region" description="Low complexity" evidence="9">
    <location>
        <begin position="597"/>
        <end position="608"/>
    </location>
</feature>
<dbReference type="SMART" id="SM00327">
    <property type="entry name" value="VWA"/>
    <property type="match status" value="1"/>
</dbReference>
<name>A0A553Q7H9_9TELE</name>
<sequence>MCADAAGVPPLPRSPSIMSGLLSMASLADFEPLLGVIPATKVEISVSCRNLLDRDTFSKSDPICVLYTQTVVHREWTEIGRTEVIDNTLNPDFVHKFILDYFFEERQNLRFDLYDLDSKSENLSKHDFLGQMYCTLGEVVGSPGSRMERSLLGIPGKNCGTIIVKAEELGNCRESVLMQFCGNKLDKKDFFGKSDPFLVFYRSNEDGTFTICHKTEVVKNTLDPVWQAFKVPVRALCNGDYDRAIKIEVYDWDRDGGHDYIGEFSTSYRELCKGRSQFTVWEVLNPKKKRKKKKYLNSGTVTLLSCFIDLELTFLDYIKGGTQINFTVAIDFTASNGSPSQPTSLHYMSPYHLNAYTMALRAVGEIIQDYDSDKLFPALGFGAKLPPDGRVSHEFPLNGNPDNPYCSGIDGVLDAYYQSLKSVRLYGPTYFSPVINHVARYASLVKDGSEYFILLIISDGVISDMAQTKESIVNASCLPMSIIIVGVGPAEFDAAELNRAIELLRDAMTVCSQRKWLMMAVLSLTEMIELDGDEVRISSRGRFAERDIVQFVPFRDYVDRRGNHILSMARLAKDVLAEIPDQFLQYMRSRGIKPQHSTHSTSSKASSSLMHPLQTQI</sequence>
<evidence type="ECO:0000313" key="12">
    <source>
        <dbReference type="Proteomes" id="UP000316079"/>
    </source>
</evidence>
<evidence type="ECO:0000259" key="10">
    <source>
        <dbReference type="PROSITE" id="PS50004"/>
    </source>
</evidence>
<dbReference type="CDD" id="cd04048">
    <property type="entry name" value="C2A_Copine"/>
    <property type="match status" value="1"/>
</dbReference>
<dbReference type="PANTHER" id="PTHR10857">
    <property type="entry name" value="COPINE"/>
    <property type="match status" value="1"/>
</dbReference>
<evidence type="ECO:0000256" key="6">
    <source>
        <dbReference type="ARBA" id="ARBA00057254"/>
    </source>
</evidence>
<comment type="similarity">
    <text evidence="1">Belongs to the copine family.</text>
</comment>
<gene>
    <name evidence="11" type="ORF">DNTS_011914</name>
</gene>
<dbReference type="Proteomes" id="UP000316079">
    <property type="component" value="Unassembled WGS sequence"/>
</dbReference>
<dbReference type="PROSITE" id="PS50004">
    <property type="entry name" value="C2"/>
    <property type="match status" value="2"/>
</dbReference>
<evidence type="ECO:0000256" key="2">
    <source>
        <dbReference type="ARBA" id="ARBA00022553"/>
    </source>
</evidence>
<dbReference type="EMBL" id="SRMA01026256">
    <property type="protein sequence ID" value="TRY85889.1"/>
    <property type="molecule type" value="Genomic_DNA"/>
</dbReference>
<feature type="region of interest" description="Disordered" evidence="9">
    <location>
        <begin position="593"/>
        <end position="617"/>
    </location>
</feature>
<keyword evidence="12" id="KW-1185">Reference proteome</keyword>
<dbReference type="InterPro" id="IPR045052">
    <property type="entry name" value="Copine"/>
</dbReference>
<keyword evidence="4" id="KW-0677">Repeat</keyword>
<evidence type="ECO:0000256" key="8">
    <source>
        <dbReference type="ARBA" id="ARBA00075514"/>
    </source>
</evidence>
<feature type="domain" description="C2" evidence="10">
    <location>
        <begin position="18"/>
        <end position="142"/>
    </location>
</feature>
<dbReference type="PANTHER" id="PTHR10857:SF133">
    <property type="entry name" value="COPINE-8"/>
    <property type="match status" value="1"/>
</dbReference>
<evidence type="ECO:0000256" key="9">
    <source>
        <dbReference type="SAM" id="MobiDB-lite"/>
    </source>
</evidence>
<dbReference type="GO" id="GO:0071277">
    <property type="term" value="P:cellular response to calcium ion"/>
    <property type="evidence" value="ECO:0007669"/>
    <property type="project" value="TreeGrafter"/>
</dbReference>
<keyword evidence="2" id="KW-0597">Phosphoprotein</keyword>
<dbReference type="SMART" id="SM00239">
    <property type="entry name" value="C2"/>
    <property type="match status" value="2"/>
</dbReference>
<dbReference type="OrthoDB" id="5855668at2759"/>
<comment type="caution">
    <text evidence="11">The sequence shown here is derived from an EMBL/GenBank/DDBJ whole genome shotgun (WGS) entry which is preliminary data.</text>
</comment>
<dbReference type="InterPro" id="IPR002035">
    <property type="entry name" value="VWF_A"/>
</dbReference>
<proteinExistence type="inferred from homology"/>
<dbReference type="CDD" id="cd04047">
    <property type="entry name" value="C2B_Copine"/>
    <property type="match status" value="1"/>
</dbReference>
<dbReference type="InterPro" id="IPR000008">
    <property type="entry name" value="C2_dom"/>
</dbReference>
<dbReference type="GO" id="GO:0005886">
    <property type="term" value="C:plasma membrane"/>
    <property type="evidence" value="ECO:0007669"/>
    <property type="project" value="TreeGrafter"/>
</dbReference>